<evidence type="ECO:0000313" key="4">
    <source>
        <dbReference type="EMBL" id="KRN24978.1"/>
    </source>
</evidence>
<organism evidence="4 5">
    <name type="scientific">Secundilactobacillus similis DSM 23365 = JCM 2765</name>
    <dbReference type="NCBI Taxonomy" id="1423804"/>
    <lineage>
        <taxon>Bacteria</taxon>
        <taxon>Bacillati</taxon>
        <taxon>Bacillota</taxon>
        <taxon>Bacilli</taxon>
        <taxon>Lactobacillales</taxon>
        <taxon>Lactobacillaceae</taxon>
        <taxon>Secundilactobacillus</taxon>
    </lineage>
</organism>
<dbReference type="InterPro" id="IPR000182">
    <property type="entry name" value="GNAT_dom"/>
</dbReference>
<dbReference type="PATRIC" id="fig|1423804.4.peg.486"/>
<dbReference type="RefSeq" id="WP_054732287.1">
    <property type="nucleotide sequence ID" value="NZ_AYZM01000079.1"/>
</dbReference>
<sequence>MQIEQLTQLTDDVLDQIMAIWLTGNLDAHTFVPADYWREAQPEVTTQIREATIYVVRDDDETIVGFAGMVDRYLAGLFVKQGYRDQGVGSMLLFALKSDYKLIKLNVYEKNEQAVKFYRKHGFEVKDRQIDDETAQVDLMMKYTA</sequence>
<reference evidence="4 5" key="1">
    <citation type="journal article" date="2015" name="Genome Announc.">
        <title>Expanding the biotechnology potential of lactobacilli through comparative genomics of 213 strains and associated genera.</title>
        <authorList>
            <person name="Sun Z."/>
            <person name="Harris H.M."/>
            <person name="McCann A."/>
            <person name="Guo C."/>
            <person name="Argimon S."/>
            <person name="Zhang W."/>
            <person name="Yang X."/>
            <person name="Jeffery I.B."/>
            <person name="Cooney J.C."/>
            <person name="Kagawa T.F."/>
            <person name="Liu W."/>
            <person name="Song Y."/>
            <person name="Salvetti E."/>
            <person name="Wrobel A."/>
            <person name="Rasinkangas P."/>
            <person name="Parkhill J."/>
            <person name="Rea M.C."/>
            <person name="O'Sullivan O."/>
            <person name="Ritari J."/>
            <person name="Douillard F.P."/>
            <person name="Paul Ross R."/>
            <person name="Yang R."/>
            <person name="Briner A.E."/>
            <person name="Felis G.E."/>
            <person name="de Vos W.M."/>
            <person name="Barrangou R."/>
            <person name="Klaenhammer T.R."/>
            <person name="Caufield P.W."/>
            <person name="Cui Y."/>
            <person name="Zhang H."/>
            <person name="O'Toole P.W."/>
        </authorList>
    </citation>
    <scope>NUCLEOTIDE SEQUENCE [LARGE SCALE GENOMIC DNA]</scope>
    <source>
        <strain evidence="4 5">DSM 23365</strain>
    </source>
</reference>
<dbReference type="STRING" id="1423804.FD14_GL000449"/>
<dbReference type="PANTHER" id="PTHR43800:SF1">
    <property type="entry name" value="PEPTIDYL-LYSINE N-ACETYLTRANSFERASE YJAB"/>
    <property type="match status" value="1"/>
</dbReference>
<comment type="caution">
    <text evidence="4">The sequence shown here is derived from an EMBL/GenBank/DDBJ whole genome shotgun (WGS) entry which is preliminary data.</text>
</comment>
<dbReference type="OrthoDB" id="9789605at2"/>
<dbReference type="EMBL" id="AYZM01000079">
    <property type="protein sequence ID" value="KRN24978.1"/>
    <property type="molecule type" value="Genomic_DNA"/>
</dbReference>
<keyword evidence="5" id="KW-1185">Reference proteome</keyword>
<keyword evidence="2" id="KW-0012">Acyltransferase</keyword>
<proteinExistence type="predicted"/>
<dbReference type="AlphaFoldDB" id="A0A0R2F9E8"/>
<dbReference type="Pfam" id="PF13508">
    <property type="entry name" value="Acetyltransf_7"/>
    <property type="match status" value="1"/>
</dbReference>
<dbReference type="Gene3D" id="3.40.630.30">
    <property type="match status" value="1"/>
</dbReference>
<dbReference type="PANTHER" id="PTHR43800">
    <property type="entry name" value="PEPTIDYL-LYSINE N-ACETYLTRANSFERASE YJAB"/>
    <property type="match status" value="1"/>
</dbReference>
<evidence type="ECO:0000313" key="5">
    <source>
        <dbReference type="Proteomes" id="UP000051442"/>
    </source>
</evidence>
<feature type="domain" description="N-acetyltransferase" evidence="3">
    <location>
        <begin position="1"/>
        <end position="145"/>
    </location>
</feature>
<name>A0A0R2F9E8_9LACO</name>
<dbReference type="CDD" id="cd04301">
    <property type="entry name" value="NAT_SF"/>
    <property type="match status" value="1"/>
</dbReference>
<dbReference type="Proteomes" id="UP000051442">
    <property type="component" value="Unassembled WGS sequence"/>
</dbReference>
<dbReference type="PROSITE" id="PS51186">
    <property type="entry name" value="GNAT"/>
    <property type="match status" value="1"/>
</dbReference>
<evidence type="ECO:0000256" key="1">
    <source>
        <dbReference type="ARBA" id="ARBA00022679"/>
    </source>
</evidence>
<keyword evidence="1" id="KW-0808">Transferase</keyword>
<evidence type="ECO:0000259" key="3">
    <source>
        <dbReference type="PROSITE" id="PS51186"/>
    </source>
</evidence>
<protein>
    <recommendedName>
        <fullName evidence="3">N-acetyltransferase domain-containing protein</fullName>
    </recommendedName>
</protein>
<gene>
    <name evidence="4" type="ORF">FD14_GL000449</name>
</gene>
<dbReference type="GO" id="GO:0016747">
    <property type="term" value="F:acyltransferase activity, transferring groups other than amino-acyl groups"/>
    <property type="evidence" value="ECO:0007669"/>
    <property type="project" value="InterPro"/>
</dbReference>
<evidence type="ECO:0000256" key="2">
    <source>
        <dbReference type="ARBA" id="ARBA00023315"/>
    </source>
</evidence>
<dbReference type="InterPro" id="IPR016181">
    <property type="entry name" value="Acyl_CoA_acyltransferase"/>
</dbReference>
<accession>A0A0R2F9E8</accession>
<dbReference type="SUPFAM" id="SSF55729">
    <property type="entry name" value="Acyl-CoA N-acyltransferases (Nat)"/>
    <property type="match status" value="1"/>
</dbReference>